<gene>
    <name evidence="3" type="primary">LOC128198320</name>
</gene>
<dbReference type="SUPFAM" id="SSF103473">
    <property type="entry name" value="MFS general substrate transporter"/>
    <property type="match status" value="1"/>
</dbReference>
<reference evidence="2" key="1">
    <citation type="submission" date="2025-05" db="UniProtKB">
        <authorList>
            <consortium name="RefSeq"/>
        </authorList>
    </citation>
    <scope>NUCLEOTIDE SEQUENCE [LARGE SCALE GENOMIC DNA]</scope>
</reference>
<evidence type="ECO:0000256" key="1">
    <source>
        <dbReference type="SAM" id="Phobius"/>
    </source>
</evidence>
<feature type="transmembrane region" description="Helical" evidence="1">
    <location>
        <begin position="95"/>
        <end position="112"/>
    </location>
</feature>
<dbReference type="PANTHER" id="PTHR11360">
    <property type="entry name" value="MONOCARBOXYLATE TRANSPORTER"/>
    <property type="match status" value="1"/>
</dbReference>
<sequence>MTNSNDAIFRKIARQIIDVSLIKTFYLSNACVGTSLCLFSEMTFILMVPQALYFMGWDENAVAWALSLNALGDLVTRTSLILMSSVLAKLGSREIYIFGLFFAFGTRLGMLWSDNRIAIIAFMTLMGFSRCTIMVLTPVVVADSVPLGKFSSGMGMVFLMFGIFNLTIGPVVGAVRDLTDSYATAFYILTSFFGIVLMFWSIELFYKKTKHKRRAKKDSILPKP</sequence>
<dbReference type="InterPro" id="IPR036259">
    <property type="entry name" value="MFS_trans_sf"/>
</dbReference>
<keyword evidence="1" id="KW-0472">Membrane</keyword>
<evidence type="ECO:0000313" key="2">
    <source>
        <dbReference type="Proteomes" id="UP001652582"/>
    </source>
</evidence>
<feature type="transmembrane region" description="Helical" evidence="1">
    <location>
        <begin position="61"/>
        <end position="83"/>
    </location>
</feature>
<keyword evidence="1" id="KW-1133">Transmembrane helix</keyword>
<dbReference type="Proteomes" id="UP001652582">
    <property type="component" value="Chromosome 1"/>
</dbReference>
<keyword evidence="2" id="KW-1185">Reference proteome</keyword>
<evidence type="ECO:0000313" key="3">
    <source>
        <dbReference type="RefSeq" id="XP_052739028.1"/>
    </source>
</evidence>
<keyword evidence="1" id="KW-0812">Transmembrane</keyword>
<feature type="transmembrane region" description="Helical" evidence="1">
    <location>
        <begin position="21"/>
        <end position="49"/>
    </location>
</feature>
<dbReference type="RefSeq" id="XP_052739028.1">
    <property type="nucleotide sequence ID" value="XM_052883068.1"/>
</dbReference>
<feature type="transmembrane region" description="Helical" evidence="1">
    <location>
        <begin position="185"/>
        <end position="206"/>
    </location>
</feature>
<dbReference type="GeneID" id="128198320"/>
<proteinExistence type="predicted"/>
<dbReference type="Gene3D" id="1.20.1250.20">
    <property type="entry name" value="MFS general substrate transporter like domains"/>
    <property type="match status" value="1"/>
</dbReference>
<accession>A0ABM3LJ05</accession>
<dbReference type="Pfam" id="PF07690">
    <property type="entry name" value="MFS_1"/>
    <property type="match status" value="1"/>
</dbReference>
<name>A0ABM3LJ05_BICAN</name>
<feature type="transmembrane region" description="Helical" evidence="1">
    <location>
        <begin position="118"/>
        <end position="141"/>
    </location>
</feature>
<dbReference type="InterPro" id="IPR050327">
    <property type="entry name" value="Proton-linked_MCT"/>
</dbReference>
<feature type="transmembrane region" description="Helical" evidence="1">
    <location>
        <begin position="153"/>
        <end position="173"/>
    </location>
</feature>
<organism evidence="2 3">
    <name type="scientific">Bicyclus anynana</name>
    <name type="common">Squinting bush brown butterfly</name>
    <dbReference type="NCBI Taxonomy" id="110368"/>
    <lineage>
        <taxon>Eukaryota</taxon>
        <taxon>Metazoa</taxon>
        <taxon>Ecdysozoa</taxon>
        <taxon>Arthropoda</taxon>
        <taxon>Hexapoda</taxon>
        <taxon>Insecta</taxon>
        <taxon>Pterygota</taxon>
        <taxon>Neoptera</taxon>
        <taxon>Endopterygota</taxon>
        <taxon>Lepidoptera</taxon>
        <taxon>Glossata</taxon>
        <taxon>Ditrysia</taxon>
        <taxon>Papilionoidea</taxon>
        <taxon>Nymphalidae</taxon>
        <taxon>Satyrinae</taxon>
        <taxon>Satyrini</taxon>
        <taxon>Mycalesina</taxon>
        <taxon>Bicyclus</taxon>
    </lineage>
</organism>
<reference evidence="3" key="2">
    <citation type="submission" date="2025-08" db="UniProtKB">
        <authorList>
            <consortium name="RefSeq"/>
        </authorList>
    </citation>
    <scope>IDENTIFICATION</scope>
</reference>
<protein>
    <submittedName>
        <fullName evidence="3">Uncharacterized protein LOC128198320</fullName>
    </submittedName>
</protein>
<dbReference type="InterPro" id="IPR011701">
    <property type="entry name" value="MFS"/>
</dbReference>
<dbReference type="PANTHER" id="PTHR11360:SF306">
    <property type="entry name" value="RE01051P"/>
    <property type="match status" value="1"/>
</dbReference>